<dbReference type="SUPFAM" id="SSF53041">
    <property type="entry name" value="Resolvase-like"/>
    <property type="match status" value="1"/>
</dbReference>
<evidence type="ECO:0000313" key="3">
    <source>
        <dbReference type="EMBL" id="NEV02145.1"/>
    </source>
</evidence>
<keyword evidence="4" id="KW-1185">Reference proteome</keyword>
<dbReference type="Pfam" id="PF00239">
    <property type="entry name" value="Resolvase"/>
    <property type="match status" value="1"/>
</dbReference>
<name>A0A6P1BV39_9BRAD</name>
<dbReference type="Pfam" id="PF07508">
    <property type="entry name" value="Recombinase"/>
    <property type="match status" value="1"/>
</dbReference>
<dbReference type="SMART" id="SM00857">
    <property type="entry name" value="Resolvase"/>
    <property type="match status" value="1"/>
</dbReference>
<dbReference type="InterPro" id="IPR006119">
    <property type="entry name" value="Resolv_N"/>
</dbReference>
<dbReference type="Proteomes" id="UP000468531">
    <property type="component" value="Unassembled WGS sequence"/>
</dbReference>
<dbReference type="Gene3D" id="3.90.1750.20">
    <property type="entry name" value="Putative Large Serine Recombinase, Chain B, Domain 2"/>
    <property type="match status" value="1"/>
</dbReference>
<proteinExistence type="predicted"/>
<dbReference type="RefSeq" id="WP_163162042.1">
    <property type="nucleotide sequence ID" value="NZ_VKHP01000315.1"/>
</dbReference>
<evidence type="ECO:0000259" key="2">
    <source>
        <dbReference type="PROSITE" id="PS51737"/>
    </source>
</evidence>
<dbReference type="PROSITE" id="PS51736">
    <property type="entry name" value="RECOMBINASES_3"/>
    <property type="match status" value="1"/>
</dbReference>
<dbReference type="InterPro" id="IPR038109">
    <property type="entry name" value="DNA_bind_recomb_sf"/>
</dbReference>
<dbReference type="InterPro" id="IPR050639">
    <property type="entry name" value="SSR_resolvase"/>
</dbReference>
<dbReference type="GO" id="GO:0000150">
    <property type="term" value="F:DNA strand exchange activity"/>
    <property type="evidence" value="ECO:0007669"/>
    <property type="project" value="InterPro"/>
</dbReference>
<dbReference type="AlphaFoldDB" id="A0A6P1BV39"/>
<protein>
    <submittedName>
        <fullName evidence="3">Recombinase family protein</fullName>
    </submittedName>
</protein>
<dbReference type="PANTHER" id="PTHR30461">
    <property type="entry name" value="DNA-INVERTASE FROM LAMBDOID PROPHAGE"/>
    <property type="match status" value="1"/>
</dbReference>
<gene>
    <name evidence="3" type="ORF">FNJ47_42020</name>
</gene>
<dbReference type="PROSITE" id="PS51737">
    <property type="entry name" value="RECOMBINASE_DNA_BIND"/>
    <property type="match status" value="1"/>
</dbReference>
<dbReference type="PANTHER" id="PTHR30461:SF23">
    <property type="entry name" value="DNA RECOMBINASE-RELATED"/>
    <property type="match status" value="1"/>
</dbReference>
<evidence type="ECO:0000259" key="1">
    <source>
        <dbReference type="PROSITE" id="PS51736"/>
    </source>
</evidence>
<sequence length="688" mass="77934">MPELKVTADHLKRDAYLYVRQSTLRQVAEHGESTERQYGLRDRAVVAGWPVERVHVIDRDLGKSGSSTTARDGFQQLVSEVALGKAGIVMGLEVSRLARNSADWHRLIELCALTATLILDEDGIYDPASFNDRLLLGLKGTMSEAELHILKARMRGGQLNKARRGELEMCPPVGLVYRNDRTIGLDPDLQVQNAIRLVFDTFEQTGSAMQTVRFFREQGLLFPRRLRTGPNKGDLLWAAPHHARVLQVLHNPRYAGAFAYGRTRIRHRPDGGTSVVKVARTDWQFVMPGMHQGYIDWERFEANQRRLADNARAFGGERRSGPPREGPALLQGRVVCGLCGERMGVRYSRENGSTVPTYLCQANAVRRAGWTCQTVPGKIVDAGIADLMIELMTPMTLAVTLEVQRELEARAAETDAARRQHVERMRYEAELARRRYMKVDPDNRLVADSLEAEWNDKRRRHADAAEDYKRRSKQQAAALSADAQRRILDLAEQLPRIWQDPRVDSRERKRIVRLLIDDVTLIKSQTVTAHVRLSGGATRTLVLDRPLPIAQIRKFKPELVAEVDRLLDHHCDREVAEILNNHGWRTWEAKAFNLKKVAFIRCAYKLASRYERLRRRGMLTTREIAAKFCVSETAVHTWGRQGLITKCYTDSLNRGLWEIPPGMTIRKGCGGRGARLAQLTAITASSKE</sequence>
<accession>A0A6P1BV39</accession>
<comment type="caution">
    <text evidence="3">The sequence shown here is derived from an EMBL/GenBank/DDBJ whole genome shotgun (WGS) entry which is preliminary data.</text>
</comment>
<dbReference type="InterPro" id="IPR011109">
    <property type="entry name" value="DNA_bind_recombinase_dom"/>
</dbReference>
<dbReference type="EMBL" id="VKHP01000315">
    <property type="protein sequence ID" value="NEV02145.1"/>
    <property type="molecule type" value="Genomic_DNA"/>
</dbReference>
<feature type="domain" description="Resolvase/invertase-type recombinase catalytic" evidence="1">
    <location>
        <begin position="14"/>
        <end position="165"/>
    </location>
</feature>
<dbReference type="Gene3D" id="3.40.50.1390">
    <property type="entry name" value="Resolvase, N-terminal catalytic domain"/>
    <property type="match status" value="1"/>
</dbReference>
<dbReference type="GO" id="GO:0003677">
    <property type="term" value="F:DNA binding"/>
    <property type="evidence" value="ECO:0007669"/>
    <property type="project" value="InterPro"/>
</dbReference>
<dbReference type="Pfam" id="PF13408">
    <property type="entry name" value="Zn_ribbon_recom"/>
    <property type="match status" value="1"/>
</dbReference>
<organism evidence="3 4">
    <name type="scientific">Bradyrhizobium uaiense</name>
    <dbReference type="NCBI Taxonomy" id="2594946"/>
    <lineage>
        <taxon>Bacteria</taxon>
        <taxon>Pseudomonadati</taxon>
        <taxon>Pseudomonadota</taxon>
        <taxon>Alphaproteobacteria</taxon>
        <taxon>Hyphomicrobiales</taxon>
        <taxon>Nitrobacteraceae</taxon>
        <taxon>Bradyrhizobium</taxon>
    </lineage>
</organism>
<feature type="domain" description="Recombinase" evidence="2">
    <location>
        <begin position="172"/>
        <end position="313"/>
    </location>
</feature>
<dbReference type="CDD" id="cd00338">
    <property type="entry name" value="Ser_Recombinase"/>
    <property type="match status" value="1"/>
</dbReference>
<reference evidence="3 4" key="1">
    <citation type="journal article" date="2020" name="Arch. Microbiol.">
        <title>Bradyrhizobium uaiense sp. nov., a new highly efficient cowpea symbiont.</title>
        <authorList>
            <person name="Cabral Michel D."/>
            <person name="Azarias Guimaraes A."/>
            <person name="Martins da Costa E."/>
            <person name="Soares de Carvalho T."/>
            <person name="Balsanelli E."/>
            <person name="Willems A."/>
            <person name="Maltempi de Souza E."/>
            <person name="de Souza Moreira F.M."/>
        </authorList>
    </citation>
    <scope>NUCLEOTIDE SEQUENCE [LARGE SCALE GENOMIC DNA]</scope>
    <source>
        <strain evidence="3 4">UFLA 03-164</strain>
    </source>
</reference>
<evidence type="ECO:0000313" key="4">
    <source>
        <dbReference type="Proteomes" id="UP000468531"/>
    </source>
</evidence>
<dbReference type="InterPro" id="IPR036162">
    <property type="entry name" value="Resolvase-like_N_sf"/>
</dbReference>
<dbReference type="InterPro" id="IPR025827">
    <property type="entry name" value="Zn_ribbon_recom_dom"/>
</dbReference>